<dbReference type="SUPFAM" id="SSF54862">
    <property type="entry name" value="4Fe-4S ferredoxins"/>
    <property type="match status" value="1"/>
</dbReference>
<keyword evidence="11" id="KW-1185">Reference proteome</keyword>
<protein>
    <submittedName>
        <fullName evidence="10">4Fe-4S binding protein</fullName>
    </submittedName>
</protein>
<reference evidence="10 11" key="1">
    <citation type="submission" date="2024-04" db="EMBL/GenBank/DDBJ databases">
        <title>Genome sequencing and metabolic network reconstruction of aminoacids and betaine degradation by Anoxynatronum sibiricum.</title>
        <authorList>
            <person name="Detkova E.N."/>
            <person name="Boltjanskaja Y.V."/>
            <person name="Mardanov A.V."/>
            <person name="Kevbrin V."/>
        </authorList>
    </citation>
    <scope>NUCLEOTIDE SEQUENCE [LARGE SCALE GENOMIC DNA]</scope>
    <source>
        <strain evidence="10 11">Z-7981</strain>
    </source>
</reference>
<dbReference type="PANTHER" id="PTHR30176">
    <property type="entry name" value="FERREDOXIN-TYPE PROTEIN NAPH"/>
    <property type="match status" value="1"/>
</dbReference>
<dbReference type="RefSeq" id="WP_343185447.1">
    <property type="nucleotide sequence ID" value="NZ_JBCITM010000005.1"/>
</dbReference>
<gene>
    <name evidence="10" type="ORF">AAIG11_06565</name>
</gene>
<evidence type="ECO:0000256" key="2">
    <source>
        <dbReference type="ARBA" id="ARBA00022485"/>
    </source>
</evidence>
<evidence type="ECO:0000313" key="11">
    <source>
        <dbReference type="Proteomes" id="UP001407405"/>
    </source>
</evidence>
<evidence type="ECO:0000259" key="9">
    <source>
        <dbReference type="PROSITE" id="PS51379"/>
    </source>
</evidence>
<feature type="region of interest" description="Disordered" evidence="7">
    <location>
        <begin position="1"/>
        <end position="30"/>
    </location>
</feature>
<evidence type="ECO:0000256" key="6">
    <source>
        <dbReference type="ARBA" id="ARBA00023014"/>
    </source>
</evidence>
<dbReference type="InterPro" id="IPR017896">
    <property type="entry name" value="4Fe4S_Fe-S-bd"/>
</dbReference>
<dbReference type="PROSITE" id="PS51379">
    <property type="entry name" value="4FE4S_FER_2"/>
    <property type="match status" value="2"/>
</dbReference>
<feature type="compositionally biased region" description="Basic and acidic residues" evidence="7">
    <location>
        <begin position="1"/>
        <end position="11"/>
    </location>
</feature>
<keyword evidence="8" id="KW-1133">Transmembrane helix</keyword>
<evidence type="ECO:0000256" key="5">
    <source>
        <dbReference type="ARBA" id="ARBA00023004"/>
    </source>
</evidence>
<dbReference type="Pfam" id="PF12801">
    <property type="entry name" value="Fer4_5"/>
    <property type="match status" value="2"/>
</dbReference>
<dbReference type="Gene3D" id="3.30.70.20">
    <property type="match status" value="1"/>
</dbReference>
<accession>A0ABU9VSM4</accession>
<evidence type="ECO:0000256" key="4">
    <source>
        <dbReference type="ARBA" id="ARBA00022982"/>
    </source>
</evidence>
<feature type="domain" description="4Fe-4S ferredoxin-type" evidence="9">
    <location>
        <begin position="238"/>
        <end position="267"/>
    </location>
</feature>
<comment type="caution">
    <text evidence="10">The sequence shown here is derived from an EMBL/GenBank/DDBJ whole genome shotgun (WGS) entry which is preliminary data.</text>
</comment>
<keyword evidence="8" id="KW-0812">Transmembrane</keyword>
<evidence type="ECO:0000256" key="7">
    <source>
        <dbReference type="SAM" id="MobiDB-lite"/>
    </source>
</evidence>
<keyword evidence="1" id="KW-0813">Transport</keyword>
<feature type="transmembrane region" description="Helical" evidence="8">
    <location>
        <begin position="151"/>
        <end position="173"/>
    </location>
</feature>
<keyword evidence="5" id="KW-0408">Iron</keyword>
<sequence length="287" mass="31554">MVQHQVLKDKASSNQSTTQSTTQATNKTNKTTYQKTNRAFTHLRKYAWIFTVLVAIGGLWEPKLGLLVIGIMAGLSVTAFFNGRYWCGNVCPHGSLFDVVLMPLSQNKKLPGWISSKAFILGFFAFFMFNFGRRVLAAGQAWGSYDFLDRLGFVFVATYLVVMVVGSSVALAVNPRVWCQFCPMGTMQKGVYHLGKITGIAEKTDTKVTICSIDKCVSCAKCEKVCPFQLSPYENFDENGQFSDANCIKCQTCVANCPLKVLSMEKTSAVANKAEKTAGAETDQKSA</sequence>
<feature type="transmembrane region" description="Helical" evidence="8">
    <location>
        <begin position="43"/>
        <end position="60"/>
    </location>
</feature>
<feature type="compositionally biased region" description="Low complexity" evidence="7">
    <location>
        <begin position="12"/>
        <end position="30"/>
    </location>
</feature>
<keyword evidence="4" id="KW-0249">Electron transport</keyword>
<keyword evidence="3" id="KW-0479">Metal-binding</keyword>
<keyword evidence="2" id="KW-0004">4Fe-4S</keyword>
<dbReference type="Proteomes" id="UP001407405">
    <property type="component" value="Unassembled WGS sequence"/>
</dbReference>
<evidence type="ECO:0000313" key="10">
    <source>
        <dbReference type="EMBL" id="MEN1760127.1"/>
    </source>
</evidence>
<feature type="transmembrane region" description="Helical" evidence="8">
    <location>
        <begin position="66"/>
        <end position="87"/>
    </location>
</feature>
<dbReference type="InterPro" id="IPR017900">
    <property type="entry name" value="4Fe4S_Fe_S_CS"/>
</dbReference>
<organism evidence="10 11">
    <name type="scientific">Anoxynatronum sibiricum</name>
    <dbReference type="NCBI Taxonomy" id="210623"/>
    <lineage>
        <taxon>Bacteria</taxon>
        <taxon>Bacillati</taxon>
        <taxon>Bacillota</taxon>
        <taxon>Clostridia</taxon>
        <taxon>Eubacteriales</taxon>
        <taxon>Clostridiaceae</taxon>
        <taxon>Anoxynatronum</taxon>
    </lineage>
</organism>
<dbReference type="PANTHER" id="PTHR30176:SF3">
    <property type="entry name" value="FERREDOXIN-TYPE PROTEIN NAPH"/>
    <property type="match status" value="1"/>
</dbReference>
<dbReference type="Pfam" id="PF13187">
    <property type="entry name" value="Fer4_9"/>
    <property type="match status" value="1"/>
</dbReference>
<name>A0ABU9VSM4_9CLOT</name>
<evidence type="ECO:0000256" key="1">
    <source>
        <dbReference type="ARBA" id="ARBA00022448"/>
    </source>
</evidence>
<keyword evidence="8" id="KW-0472">Membrane</keyword>
<dbReference type="PROSITE" id="PS00198">
    <property type="entry name" value="4FE4S_FER_1"/>
    <property type="match status" value="1"/>
</dbReference>
<evidence type="ECO:0000256" key="8">
    <source>
        <dbReference type="SAM" id="Phobius"/>
    </source>
</evidence>
<dbReference type="InterPro" id="IPR051684">
    <property type="entry name" value="Electron_Trans/Redox"/>
</dbReference>
<dbReference type="EMBL" id="JBCITM010000005">
    <property type="protein sequence ID" value="MEN1760127.1"/>
    <property type="molecule type" value="Genomic_DNA"/>
</dbReference>
<feature type="domain" description="4Fe-4S ferredoxin-type" evidence="9">
    <location>
        <begin position="206"/>
        <end position="236"/>
    </location>
</feature>
<evidence type="ECO:0000256" key="3">
    <source>
        <dbReference type="ARBA" id="ARBA00022723"/>
    </source>
</evidence>
<proteinExistence type="predicted"/>
<feature type="transmembrane region" description="Helical" evidence="8">
    <location>
        <begin position="110"/>
        <end position="131"/>
    </location>
</feature>
<keyword evidence="6" id="KW-0411">Iron-sulfur</keyword>